<dbReference type="RefSeq" id="WP_092482272.1">
    <property type="nucleotide sequence ID" value="NZ_FOYM01000005.1"/>
</dbReference>
<evidence type="ECO:0000256" key="2">
    <source>
        <dbReference type="PROSITE-ProRule" id="PRU00703"/>
    </source>
</evidence>
<keyword evidence="1 2" id="KW-0129">CBS domain</keyword>
<dbReference type="CDD" id="cd02205">
    <property type="entry name" value="CBS_pair_SF"/>
    <property type="match status" value="1"/>
</dbReference>
<proteinExistence type="predicted"/>
<dbReference type="AlphaFoldDB" id="A0A1I6D4J3"/>
<dbReference type="EMBL" id="FOYM01000005">
    <property type="protein sequence ID" value="SFR00408.1"/>
    <property type="molecule type" value="Genomic_DNA"/>
</dbReference>
<evidence type="ECO:0000259" key="3">
    <source>
        <dbReference type="PROSITE" id="PS51371"/>
    </source>
</evidence>
<gene>
    <name evidence="4" type="ORF">SAMN05660706_10597</name>
</gene>
<dbReference type="InterPro" id="IPR046342">
    <property type="entry name" value="CBS_dom_sf"/>
</dbReference>
<evidence type="ECO:0000313" key="5">
    <source>
        <dbReference type="Proteomes" id="UP000199584"/>
    </source>
</evidence>
<dbReference type="Gene3D" id="3.10.580.10">
    <property type="entry name" value="CBS-domain"/>
    <property type="match status" value="1"/>
</dbReference>
<accession>A0A1I6D4J3</accession>
<feature type="domain" description="CBS" evidence="3">
    <location>
        <begin position="13"/>
        <end position="86"/>
    </location>
</feature>
<dbReference type="SMART" id="SM00116">
    <property type="entry name" value="CBS"/>
    <property type="match status" value="2"/>
</dbReference>
<reference evidence="5" key="1">
    <citation type="submission" date="2016-10" db="EMBL/GenBank/DDBJ databases">
        <authorList>
            <person name="Varghese N."/>
            <person name="Submissions S."/>
        </authorList>
    </citation>
    <scope>NUCLEOTIDE SEQUENCE [LARGE SCALE GENOMIC DNA]</scope>
    <source>
        <strain evidence="5">DSM 3669</strain>
    </source>
</reference>
<feature type="domain" description="CBS" evidence="3">
    <location>
        <begin position="110"/>
        <end position="170"/>
    </location>
</feature>
<sequence length="176" mass="19549">MSDQPEKRVGDIMIPVRNYKVISHTCTVADAVAVLHRAFYQRSKGGQGHRSVIVSDDYGNPLGLITFRSVLNALEPFFAKAQHLSVPVFWEGLFSERCRVEAQKNVKEIMHPINVISLDANDTLIKAVHAMIKHKLGTLPVKKNNRLVGMVRVNELFEEVHGLVAGAHGLEDAFIG</sequence>
<organism evidence="4 5">
    <name type="scientific">Desulfoscipio geothermicus DSM 3669</name>
    <dbReference type="NCBI Taxonomy" id="1121426"/>
    <lineage>
        <taxon>Bacteria</taxon>
        <taxon>Bacillati</taxon>
        <taxon>Bacillota</taxon>
        <taxon>Clostridia</taxon>
        <taxon>Eubacteriales</taxon>
        <taxon>Desulfallaceae</taxon>
        <taxon>Desulfoscipio</taxon>
    </lineage>
</organism>
<dbReference type="OrthoDB" id="1806071at2"/>
<name>A0A1I6D4J3_9FIRM</name>
<dbReference type="STRING" id="39060.SAMN05660706_10597"/>
<protein>
    <submittedName>
        <fullName evidence="4">CBS domain-containing protein</fullName>
    </submittedName>
</protein>
<evidence type="ECO:0000313" key="4">
    <source>
        <dbReference type="EMBL" id="SFR00408.1"/>
    </source>
</evidence>
<dbReference type="Pfam" id="PF00571">
    <property type="entry name" value="CBS"/>
    <property type="match status" value="2"/>
</dbReference>
<keyword evidence="5" id="KW-1185">Reference proteome</keyword>
<dbReference type="InterPro" id="IPR000644">
    <property type="entry name" value="CBS_dom"/>
</dbReference>
<dbReference type="Proteomes" id="UP000199584">
    <property type="component" value="Unassembled WGS sequence"/>
</dbReference>
<dbReference type="SUPFAM" id="SSF54631">
    <property type="entry name" value="CBS-domain pair"/>
    <property type="match status" value="1"/>
</dbReference>
<dbReference type="PANTHER" id="PTHR43080">
    <property type="entry name" value="CBS DOMAIN-CONTAINING PROTEIN CBSX3, MITOCHONDRIAL"/>
    <property type="match status" value="1"/>
</dbReference>
<dbReference type="PROSITE" id="PS51371">
    <property type="entry name" value="CBS"/>
    <property type="match status" value="2"/>
</dbReference>
<evidence type="ECO:0000256" key="1">
    <source>
        <dbReference type="ARBA" id="ARBA00023122"/>
    </source>
</evidence>
<dbReference type="PANTHER" id="PTHR43080:SF2">
    <property type="entry name" value="CBS DOMAIN-CONTAINING PROTEIN"/>
    <property type="match status" value="1"/>
</dbReference>
<dbReference type="InterPro" id="IPR051257">
    <property type="entry name" value="Diverse_CBS-Domain"/>
</dbReference>